<dbReference type="Proteomes" id="UP000314294">
    <property type="component" value="Unassembled WGS sequence"/>
</dbReference>
<reference evidence="2 3" key="1">
    <citation type="submission" date="2019-03" db="EMBL/GenBank/DDBJ databases">
        <title>First draft genome of Liparis tanakae, snailfish: a comprehensive survey of snailfish specific genes.</title>
        <authorList>
            <person name="Kim W."/>
            <person name="Song I."/>
            <person name="Jeong J.-H."/>
            <person name="Kim D."/>
            <person name="Kim S."/>
            <person name="Ryu S."/>
            <person name="Song J.Y."/>
            <person name="Lee S.K."/>
        </authorList>
    </citation>
    <scope>NUCLEOTIDE SEQUENCE [LARGE SCALE GENOMIC DNA]</scope>
    <source>
        <tissue evidence="2">Muscle</tissue>
    </source>
</reference>
<organism evidence="2 3">
    <name type="scientific">Liparis tanakae</name>
    <name type="common">Tanaka's snailfish</name>
    <dbReference type="NCBI Taxonomy" id="230148"/>
    <lineage>
        <taxon>Eukaryota</taxon>
        <taxon>Metazoa</taxon>
        <taxon>Chordata</taxon>
        <taxon>Craniata</taxon>
        <taxon>Vertebrata</taxon>
        <taxon>Euteleostomi</taxon>
        <taxon>Actinopterygii</taxon>
        <taxon>Neopterygii</taxon>
        <taxon>Teleostei</taxon>
        <taxon>Neoteleostei</taxon>
        <taxon>Acanthomorphata</taxon>
        <taxon>Eupercaria</taxon>
        <taxon>Perciformes</taxon>
        <taxon>Cottioidei</taxon>
        <taxon>Cottales</taxon>
        <taxon>Liparidae</taxon>
        <taxon>Liparis</taxon>
    </lineage>
</organism>
<comment type="caution">
    <text evidence="2">The sequence shown here is derived from an EMBL/GenBank/DDBJ whole genome shotgun (WGS) entry which is preliminary data.</text>
</comment>
<feature type="region of interest" description="Disordered" evidence="1">
    <location>
        <begin position="33"/>
        <end position="219"/>
    </location>
</feature>
<feature type="compositionally biased region" description="Gly residues" evidence="1">
    <location>
        <begin position="200"/>
        <end position="215"/>
    </location>
</feature>
<feature type="compositionally biased region" description="Pro residues" evidence="1">
    <location>
        <begin position="85"/>
        <end position="95"/>
    </location>
</feature>
<evidence type="ECO:0000256" key="1">
    <source>
        <dbReference type="SAM" id="MobiDB-lite"/>
    </source>
</evidence>
<evidence type="ECO:0000313" key="3">
    <source>
        <dbReference type="Proteomes" id="UP000314294"/>
    </source>
</evidence>
<protein>
    <submittedName>
        <fullName evidence="2">Uncharacterized protein</fullName>
    </submittedName>
</protein>
<proteinExistence type="predicted"/>
<sequence>MHWGMACETVNGLAECLSGLPAARSSLCAACRPSDAPRSQTTVHSGTLGNNQSIQRTSAGHQDKENTEADGESLGAEGSTYSLKTPPPPPPPPPLLSGARNTTEANAAPESACRVQPSLRRRSPGHFDGTEPPLMGSVSPELRLPVRRSIDRLMERSRERRRRPDHRSHAAGRRMEAAGGKITSPSRSRGAGVSDRGSGVTPGGGGGGGGGGGSSGPLRMQRFDLQTINSLFDAGLVYGALTPSSPEHGGSDRTSLRWPSVTGASLNWVSAGTNY</sequence>
<gene>
    <name evidence="2" type="ORF">EYF80_030991</name>
</gene>
<dbReference type="AlphaFoldDB" id="A0A4Z2H1U3"/>
<feature type="compositionally biased region" description="Polar residues" evidence="1">
    <location>
        <begin position="37"/>
        <end position="60"/>
    </location>
</feature>
<keyword evidence="3" id="KW-1185">Reference proteome</keyword>
<accession>A0A4Z2H1U3</accession>
<evidence type="ECO:0000313" key="2">
    <source>
        <dbReference type="EMBL" id="TNN58842.1"/>
    </source>
</evidence>
<dbReference type="EMBL" id="SRLO01000370">
    <property type="protein sequence ID" value="TNN58842.1"/>
    <property type="molecule type" value="Genomic_DNA"/>
</dbReference>
<feature type="compositionally biased region" description="Basic residues" evidence="1">
    <location>
        <begin position="159"/>
        <end position="172"/>
    </location>
</feature>
<feature type="compositionally biased region" description="Basic and acidic residues" evidence="1">
    <location>
        <begin position="148"/>
        <end position="158"/>
    </location>
</feature>
<name>A0A4Z2H1U3_9TELE</name>